<evidence type="ECO:0000313" key="2">
    <source>
        <dbReference type="EMBL" id="NDW23004.1"/>
    </source>
</evidence>
<dbReference type="CDD" id="cd00586">
    <property type="entry name" value="4HBT"/>
    <property type="match status" value="1"/>
</dbReference>
<proteinExistence type="predicted"/>
<name>A0A6L9MXL1_9ALTE</name>
<dbReference type="Pfam" id="PF13279">
    <property type="entry name" value="4HBT_2"/>
    <property type="match status" value="1"/>
</dbReference>
<dbReference type="PANTHER" id="PTHR31793">
    <property type="entry name" value="4-HYDROXYBENZOYL-COA THIOESTERASE FAMILY MEMBER"/>
    <property type="match status" value="1"/>
</dbReference>
<evidence type="ECO:0000313" key="3">
    <source>
        <dbReference type="Proteomes" id="UP000478837"/>
    </source>
</evidence>
<reference evidence="2 3" key="1">
    <citation type="submission" date="2020-01" db="EMBL/GenBank/DDBJ databases">
        <title>Genomes of bacteria type strains.</title>
        <authorList>
            <person name="Chen J."/>
            <person name="Zhu S."/>
            <person name="Yang J."/>
        </authorList>
    </citation>
    <scope>NUCLEOTIDE SEQUENCE [LARGE SCALE GENOMIC DNA]</scope>
    <source>
        <strain evidence="2 3">LMG 22958</strain>
    </source>
</reference>
<dbReference type="EMBL" id="JAAAWP010000013">
    <property type="protein sequence ID" value="NDW23004.1"/>
    <property type="molecule type" value="Genomic_DNA"/>
</dbReference>
<organism evidence="2 3">
    <name type="scientific">Alteromonas hispanica</name>
    <dbReference type="NCBI Taxonomy" id="315421"/>
    <lineage>
        <taxon>Bacteria</taxon>
        <taxon>Pseudomonadati</taxon>
        <taxon>Pseudomonadota</taxon>
        <taxon>Gammaproteobacteria</taxon>
        <taxon>Alteromonadales</taxon>
        <taxon>Alteromonadaceae</taxon>
        <taxon>Alteromonas/Salinimonas group</taxon>
        <taxon>Alteromonas</taxon>
    </lineage>
</organism>
<dbReference type="Proteomes" id="UP000478837">
    <property type="component" value="Unassembled WGS sequence"/>
</dbReference>
<dbReference type="Gene3D" id="3.10.129.10">
    <property type="entry name" value="Hotdog Thioesterase"/>
    <property type="match status" value="1"/>
</dbReference>
<dbReference type="InterPro" id="IPR050563">
    <property type="entry name" value="4-hydroxybenzoyl-CoA_TE"/>
</dbReference>
<accession>A0A6L9MXL1</accession>
<gene>
    <name evidence="2" type="ORF">GTW09_15900</name>
</gene>
<keyword evidence="3" id="KW-1185">Reference proteome</keyword>
<dbReference type="SUPFAM" id="SSF54637">
    <property type="entry name" value="Thioesterase/thiol ester dehydrase-isomerase"/>
    <property type="match status" value="1"/>
</dbReference>
<protein>
    <submittedName>
        <fullName evidence="2">Acyl-CoA thioesterase</fullName>
    </submittedName>
</protein>
<dbReference type="AlphaFoldDB" id="A0A6L9MXL1"/>
<comment type="caution">
    <text evidence="2">The sequence shown here is derived from an EMBL/GenBank/DDBJ whole genome shotgun (WGS) entry which is preliminary data.</text>
</comment>
<dbReference type="GO" id="GO:0047617">
    <property type="term" value="F:fatty acyl-CoA hydrolase activity"/>
    <property type="evidence" value="ECO:0007669"/>
    <property type="project" value="TreeGrafter"/>
</dbReference>
<evidence type="ECO:0000256" key="1">
    <source>
        <dbReference type="ARBA" id="ARBA00022801"/>
    </source>
</evidence>
<keyword evidence="1" id="KW-0378">Hydrolase</keyword>
<dbReference type="PANTHER" id="PTHR31793:SF37">
    <property type="entry name" value="ACYL-COA THIOESTER HYDROLASE YBGC"/>
    <property type="match status" value="1"/>
</dbReference>
<dbReference type="InterPro" id="IPR029069">
    <property type="entry name" value="HotDog_dom_sf"/>
</dbReference>
<sequence length="177" mass="20824">MCHYSRKRQAISNNRFNKEFCLKEHAIDWMYDKPFIQDWHIDATHIDHYNHVNNVAYLAQLEKLAWAHSNALGLQFTDYQTLNRGMVIRRHELNYHLPAHLNDTLQCATWIVKCDNKLTLSRQFQFICPKRKKTVFDALTQFVCVSLGTGAPKRMPAQFIKAYGEACIELPAEKRER</sequence>